<dbReference type="Pfam" id="PF01549">
    <property type="entry name" value="ShK"/>
    <property type="match status" value="2"/>
</dbReference>
<evidence type="ECO:0000313" key="5">
    <source>
        <dbReference type="WBParaSite" id="SSLN_0000051801-mRNA-1"/>
    </source>
</evidence>
<feature type="domain" description="ShKT" evidence="2">
    <location>
        <begin position="1"/>
        <end position="12"/>
    </location>
</feature>
<evidence type="ECO:0000313" key="3">
    <source>
        <dbReference type="EMBL" id="VDL85698.1"/>
    </source>
</evidence>
<organism evidence="5">
    <name type="scientific">Schistocephalus solidus</name>
    <name type="common">Tapeworm</name>
    <dbReference type="NCBI Taxonomy" id="70667"/>
    <lineage>
        <taxon>Eukaryota</taxon>
        <taxon>Metazoa</taxon>
        <taxon>Spiralia</taxon>
        <taxon>Lophotrochozoa</taxon>
        <taxon>Platyhelminthes</taxon>
        <taxon>Cestoda</taxon>
        <taxon>Eucestoda</taxon>
        <taxon>Diphyllobothriidea</taxon>
        <taxon>Diphyllobothriidae</taxon>
        <taxon>Schistocephalus</taxon>
    </lineage>
</organism>
<reference evidence="5" key="1">
    <citation type="submission" date="2016-06" db="UniProtKB">
        <authorList>
            <consortium name="WormBaseParasite"/>
        </authorList>
    </citation>
    <scope>IDENTIFICATION</scope>
</reference>
<keyword evidence="4" id="KW-1185">Reference proteome</keyword>
<gene>
    <name evidence="3" type="ORF">SSLN_LOCUS495</name>
</gene>
<dbReference type="WBParaSite" id="SSLN_0000051801-mRNA-1">
    <property type="protein sequence ID" value="SSLN_0000051801-mRNA-1"/>
    <property type="gene ID" value="SSLN_0000051801"/>
</dbReference>
<evidence type="ECO:0000259" key="2">
    <source>
        <dbReference type="PROSITE" id="PS51670"/>
    </source>
</evidence>
<dbReference type="PROSITE" id="PS51670">
    <property type="entry name" value="SHKT"/>
    <property type="match status" value="1"/>
</dbReference>
<dbReference type="Proteomes" id="UP000275846">
    <property type="component" value="Unassembled WGS sequence"/>
</dbReference>
<dbReference type="AlphaFoldDB" id="A0A183S8E7"/>
<reference evidence="3 4" key="2">
    <citation type="submission" date="2018-11" db="EMBL/GenBank/DDBJ databases">
        <authorList>
            <consortium name="Pathogen Informatics"/>
        </authorList>
    </citation>
    <scope>NUCLEOTIDE SEQUENCE [LARGE SCALE GENOMIC DNA]</scope>
    <source>
        <strain evidence="3 4">NST_G2</strain>
    </source>
</reference>
<proteinExistence type="predicted"/>
<dbReference type="EMBL" id="UYSU01000369">
    <property type="protein sequence ID" value="VDL85698.1"/>
    <property type="molecule type" value="Genomic_DNA"/>
</dbReference>
<protein>
    <submittedName>
        <fullName evidence="5">ShKT domain-containing protein</fullName>
    </submittedName>
</protein>
<dbReference type="OrthoDB" id="6067009at2759"/>
<comment type="caution">
    <text evidence="1">Lacks conserved residue(s) required for the propagation of feature annotation.</text>
</comment>
<evidence type="ECO:0000313" key="4">
    <source>
        <dbReference type="Proteomes" id="UP000275846"/>
    </source>
</evidence>
<evidence type="ECO:0000256" key="1">
    <source>
        <dbReference type="PROSITE-ProRule" id="PRU01005"/>
    </source>
</evidence>
<name>A0A183S8E7_SCHSO</name>
<dbReference type="InterPro" id="IPR003582">
    <property type="entry name" value="ShKT_dom"/>
</dbReference>
<sequence>MRDKCAKSCGQCTEESTDACRDSYILPENCKAWAEIGECTKNPIWMAWNCAALPCKISTKHMRIYLMQLCRH</sequence>
<accession>A0A183S8E7</accession>